<dbReference type="Proteomes" id="UP001329915">
    <property type="component" value="Chromosome"/>
</dbReference>
<feature type="coiled-coil region" evidence="1">
    <location>
        <begin position="76"/>
        <end position="138"/>
    </location>
</feature>
<keyword evidence="3" id="KW-1185">Reference proteome</keyword>
<accession>A0AAU0UVI6</accession>
<gene>
    <name evidence="2" type="ORF">MFMK1_003180</name>
</gene>
<evidence type="ECO:0000313" key="3">
    <source>
        <dbReference type="Proteomes" id="UP001329915"/>
    </source>
</evidence>
<dbReference type="Gene3D" id="1.10.287.950">
    <property type="entry name" value="Methyl-accepting chemotaxis protein"/>
    <property type="match status" value="1"/>
</dbReference>
<organism evidence="2 3">
    <name type="scientific">Metallumcola ferriviriculae</name>
    <dbReference type="NCBI Taxonomy" id="3039180"/>
    <lineage>
        <taxon>Bacteria</taxon>
        <taxon>Bacillati</taxon>
        <taxon>Bacillota</taxon>
        <taxon>Clostridia</taxon>
        <taxon>Neomoorellales</taxon>
        <taxon>Desulfitibacteraceae</taxon>
        <taxon>Metallumcola</taxon>
    </lineage>
</organism>
<dbReference type="EMBL" id="CP121694">
    <property type="protein sequence ID" value="WRO23323.1"/>
    <property type="molecule type" value="Genomic_DNA"/>
</dbReference>
<reference evidence="2 3" key="1">
    <citation type="submission" date="2023-04" db="EMBL/GenBank/DDBJ databases">
        <authorList>
            <person name="Hsu D."/>
        </authorList>
    </citation>
    <scope>NUCLEOTIDE SEQUENCE [LARGE SCALE GENOMIC DNA]</scope>
    <source>
        <strain evidence="2 3">MK1</strain>
    </source>
</reference>
<keyword evidence="1" id="KW-0175">Coiled coil</keyword>
<dbReference type="KEGG" id="dbc:MFMK1_003180"/>
<dbReference type="RefSeq" id="WP_366922705.1">
    <property type="nucleotide sequence ID" value="NZ_CP121694.1"/>
</dbReference>
<dbReference type="AlphaFoldDB" id="A0AAU0UVI6"/>
<sequence length="143" mass="16107">MSKNSQDQTEATRRRKTKKGTWRTVAATLILSLLWGGTVYAAYTIVDRKITNNYNRTQAEVSQAIKSVQETNALNIKQLEDKLSRMTAAMEEIGEALDDADDTLTQSNSSREELNKRIEDLDNQLEQLEESLEILKGNGNAKD</sequence>
<protein>
    <submittedName>
        <fullName evidence="2">Uncharacterized protein</fullName>
    </submittedName>
</protein>
<proteinExistence type="predicted"/>
<evidence type="ECO:0000256" key="1">
    <source>
        <dbReference type="SAM" id="Coils"/>
    </source>
</evidence>
<name>A0AAU0UVI6_9FIRM</name>
<evidence type="ECO:0000313" key="2">
    <source>
        <dbReference type="EMBL" id="WRO23323.1"/>
    </source>
</evidence>